<sequence length="24" mass="2916">MNNEQYSWIKVLLLKRLQKIKVIG</sequence>
<name>A0A0E9S8A9_ANGAN</name>
<proteinExistence type="predicted"/>
<reference evidence="1" key="1">
    <citation type="submission" date="2014-11" db="EMBL/GenBank/DDBJ databases">
        <authorList>
            <person name="Amaro Gonzalez C."/>
        </authorList>
    </citation>
    <scope>NUCLEOTIDE SEQUENCE</scope>
</reference>
<dbReference type="AlphaFoldDB" id="A0A0E9S8A9"/>
<organism evidence="1">
    <name type="scientific">Anguilla anguilla</name>
    <name type="common">European freshwater eel</name>
    <name type="synonym">Muraena anguilla</name>
    <dbReference type="NCBI Taxonomy" id="7936"/>
    <lineage>
        <taxon>Eukaryota</taxon>
        <taxon>Metazoa</taxon>
        <taxon>Chordata</taxon>
        <taxon>Craniata</taxon>
        <taxon>Vertebrata</taxon>
        <taxon>Euteleostomi</taxon>
        <taxon>Actinopterygii</taxon>
        <taxon>Neopterygii</taxon>
        <taxon>Teleostei</taxon>
        <taxon>Anguilliformes</taxon>
        <taxon>Anguillidae</taxon>
        <taxon>Anguilla</taxon>
    </lineage>
</organism>
<reference evidence="1" key="2">
    <citation type="journal article" date="2015" name="Fish Shellfish Immunol.">
        <title>Early steps in the European eel (Anguilla anguilla)-Vibrio vulnificus interaction in the gills: Role of the RtxA13 toxin.</title>
        <authorList>
            <person name="Callol A."/>
            <person name="Pajuelo D."/>
            <person name="Ebbesson L."/>
            <person name="Teles M."/>
            <person name="MacKenzie S."/>
            <person name="Amaro C."/>
        </authorList>
    </citation>
    <scope>NUCLEOTIDE SEQUENCE</scope>
</reference>
<dbReference type="EMBL" id="GBXM01071125">
    <property type="protein sequence ID" value="JAH37452.1"/>
    <property type="molecule type" value="Transcribed_RNA"/>
</dbReference>
<accession>A0A0E9S8A9</accession>
<evidence type="ECO:0000313" key="1">
    <source>
        <dbReference type="EMBL" id="JAH37452.1"/>
    </source>
</evidence>
<protein>
    <submittedName>
        <fullName evidence="1">Uncharacterized protein</fullName>
    </submittedName>
</protein>